<protein>
    <submittedName>
        <fullName evidence="2">PepSY domain-containing protein</fullName>
    </submittedName>
</protein>
<keyword evidence="3" id="KW-1185">Reference proteome</keyword>
<keyword evidence="1" id="KW-1133">Transmembrane helix</keyword>
<organism evidence="2 3">
    <name type="scientific">Shewanella youngdeokensis</name>
    <dbReference type="NCBI Taxonomy" id="2999068"/>
    <lineage>
        <taxon>Bacteria</taxon>
        <taxon>Pseudomonadati</taxon>
        <taxon>Pseudomonadota</taxon>
        <taxon>Gammaproteobacteria</taxon>
        <taxon>Alteromonadales</taxon>
        <taxon>Shewanellaceae</taxon>
        <taxon>Shewanella</taxon>
    </lineage>
</organism>
<evidence type="ECO:0000313" key="2">
    <source>
        <dbReference type="EMBL" id="WOT04862.1"/>
    </source>
</evidence>
<keyword evidence="1" id="KW-0812">Transmembrane</keyword>
<feature type="transmembrane region" description="Helical" evidence="1">
    <location>
        <begin position="238"/>
        <end position="258"/>
    </location>
</feature>
<dbReference type="Proteomes" id="UP001529491">
    <property type="component" value="Chromosome"/>
</dbReference>
<dbReference type="EMBL" id="CP136522">
    <property type="protein sequence ID" value="WOT04862.1"/>
    <property type="molecule type" value="Genomic_DNA"/>
</dbReference>
<dbReference type="InterPro" id="IPR005625">
    <property type="entry name" value="PepSY-ass_TM"/>
</dbReference>
<accession>A0ABZ0JX51</accession>
<reference evidence="2 3" key="1">
    <citation type="submission" date="2023-10" db="EMBL/GenBank/DDBJ databases">
        <title>Complete genome sequence of Shewanella sp. DAU334.</title>
        <authorList>
            <person name="Lee Y.-S."/>
            <person name="Jeong H.-R."/>
            <person name="Hwang E.-J."/>
            <person name="Choi Y.-L."/>
            <person name="Kim G.-D."/>
        </authorList>
    </citation>
    <scope>NUCLEOTIDE SEQUENCE [LARGE SCALE GENOMIC DNA]</scope>
    <source>
        <strain evidence="2 3">DAU334</strain>
    </source>
</reference>
<sequence length="279" mass="31813">MRSITTNNADKTPTTHLKANTLRATKLRLARWIKLWHYWVGALVGLQLLIWLGTGIYFNITPHAQLKGMEYNHSHHAPHEDFNFNSEQLLTVQQVLAPYPPQQQLALTALNGTPVYVLTQQVTRYQRDCQQQVLIHGYSGEPVIIDAALASNLASASYMGPGAIIDIKKRSAPIDEWPKECNPVWQINMDDELNTRIYINAINGQLVGHKNTDTELADLMFKLHFMDYLHQGSFNNPFSWLFALMTLLLSLSGVYWVLENVIKKRYRLAKLSKGKAKPF</sequence>
<evidence type="ECO:0000313" key="3">
    <source>
        <dbReference type="Proteomes" id="UP001529491"/>
    </source>
</evidence>
<gene>
    <name evidence="2" type="ORF">RGE70_16335</name>
</gene>
<feature type="transmembrane region" description="Helical" evidence="1">
    <location>
        <begin position="36"/>
        <end position="58"/>
    </location>
</feature>
<dbReference type="Pfam" id="PF03929">
    <property type="entry name" value="PepSY_TM"/>
    <property type="match status" value="1"/>
</dbReference>
<keyword evidence="1" id="KW-0472">Membrane</keyword>
<evidence type="ECO:0000256" key="1">
    <source>
        <dbReference type="SAM" id="Phobius"/>
    </source>
</evidence>
<dbReference type="RefSeq" id="WP_310472500.1">
    <property type="nucleotide sequence ID" value="NZ_CP136522.1"/>
</dbReference>
<proteinExistence type="predicted"/>
<name>A0ABZ0JX51_9GAMM</name>